<dbReference type="PANTHER" id="PTHR47592">
    <property type="entry name" value="PBF68 PROTEIN"/>
    <property type="match status" value="1"/>
</dbReference>
<dbReference type="InterPro" id="IPR054722">
    <property type="entry name" value="PolX-like_BBD"/>
</dbReference>
<dbReference type="Proteomes" id="UP000826656">
    <property type="component" value="Unassembled WGS sequence"/>
</dbReference>
<feature type="domain" description="Retrovirus-related Pol polyprotein from transposon TNT 1-94-like beta-barrel" evidence="2">
    <location>
        <begin position="290"/>
        <end position="344"/>
    </location>
</feature>
<dbReference type="Pfam" id="PF14223">
    <property type="entry name" value="Retrotran_gag_2"/>
    <property type="match status" value="1"/>
</dbReference>
<dbReference type="Pfam" id="PF22936">
    <property type="entry name" value="Pol_BBD"/>
    <property type="match status" value="1"/>
</dbReference>
<name>A0ABQ7UXI9_SOLTU</name>
<gene>
    <name evidence="3" type="ORF">KY290_026809</name>
</gene>
<dbReference type="PANTHER" id="PTHR47592:SF27">
    <property type="entry name" value="OS08G0421700 PROTEIN"/>
    <property type="match status" value="1"/>
</dbReference>
<evidence type="ECO:0000313" key="3">
    <source>
        <dbReference type="EMBL" id="KAH0756539.1"/>
    </source>
</evidence>
<organism evidence="3 4">
    <name type="scientific">Solanum tuberosum</name>
    <name type="common">Potato</name>
    <dbReference type="NCBI Taxonomy" id="4113"/>
    <lineage>
        <taxon>Eukaryota</taxon>
        <taxon>Viridiplantae</taxon>
        <taxon>Streptophyta</taxon>
        <taxon>Embryophyta</taxon>
        <taxon>Tracheophyta</taxon>
        <taxon>Spermatophyta</taxon>
        <taxon>Magnoliopsida</taxon>
        <taxon>eudicotyledons</taxon>
        <taxon>Gunneridae</taxon>
        <taxon>Pentapetalae</taxon>
        <taxon>asterids</taxon>
        <taxon>lamiids</taxon>
        <taxon>Solanales</taxon>
        <taxon>Solanaceae</taxon>
        <taxon>Solanoideae</taxon>
        <taxon>Solaneae</taxon>
        <taxon>Solanum</taxon>
    </lineage>
</organism>
<sequence length="354" mass="40756">MATIEKNTEVKMVHLNKPFRFNGNHLKRWKGKVLFYLSLLNVSYVLTEKNPNKVDITSMNDDETISHLEKVEKYDGDSYKCRTYSSAKKIWKALQSKYDTEEAGAKKYAASRFFRFQMVDNKSVVDQAQDFIMIVGELRSEEVKIGDNLIVFGIVDKLPPSWKEFQKTMRHKQKETSLETLIMKIRMEEEARGQDALLQIEESTITTKPKKKIFKKNNGRPPKKNNGENIQTQNQQVQDKGPYFVCGKSGHIARFCKFHKRGPNPQANVTEEPFVAVITDINMVENVDGWWADSGANRHVCYDKDWFKKYTHFEEPKTIMLGDAHTTQVLGTGDVELCFTSGRERGMLVMGCSN</sequence>
<evidence type="ECO:0000313" key="4">
    <source>
        <dbReference type="Proteomes" id="UP000826656"/>
    </source>
</evidence>
<protein>
    <recommendedName>
        <fullName evidence="2">Retrovirus-related Pol polyprotein from transposon TNT 1-94-like beta-barrel domain-containing protein</fullName>
    </recommendedName>
</protein>
<accession>A0ABQ7UXI9</accession>
<evidence type="ECO:0000259" key="2">
    <source>
        <dbReference type="Pfam" id="PF22936"/>
    </source>
</evidence>
<comment type="caution">
    <text evidence="3">The sequence shown here is derived from an EMBL/GenBank/DDBJ whole genome shotgun (WGS) entry which is preliminary data.</text>
</comment>
<feature type="region of interest" description="Disordered" evidence="1">
    <location>
        <begin position="209"/>
        <end position="235"/>
    </location>
</feature>
<evidence type="ECO:0000256" key="1">
    <source>
        <dbReference type="SAM" id="MobiDB-lite"/>
    </source>
</evidence>
<reference evidence="3 4" key="1">
    <citation type="journal article" date="2021" name="bioRxiv">
        <title>Chromosome-scale and haplotype-resolved genome assembly of a tetraploid potato cultivar.</title>
        <authorList>
            <person name="Sun H."/>
            <person name="Jiao W.-B."/>
            <person name="Krause K."/>
            <person name="Campoy J.A."/>
            <person name="Goel M."/>
            <person name="Folz-Donahue K."/>
            <person name="Kukat C."/>
            <person name="Huettel B."/>
            <person name="Schneeberger K."/>
        </authorList>
    </citation>
    <scope>NUCLEOTIDE SEQUENCE [LARGE SCALE GENOMIC DNA]</scope>
    <source>
        <strain evidence="3">SolTubOtavaFocal</strain>
        <tissue evidence="3">Leaves</tissue>
    </source>
</reference>
<proteinExistence type="predicted"/>
<dbReference type="EMBL" id="JAIVGD010000018">
    <property type="protein sequence ID" value="KAH0756539.1"/>
    <property type="molecule type" value="Genomic_DNA"/>
</dbReference>
<feature type="compositionally biased region" description="Basic residues" evidence="1">
    <location>
        <begin position="209"/>
        <end position="223"/>
    </location>
</feature>
<keyword evidence="4" id="KW-1185">Reference proteome</keyword>